<sequence length="383" mass="42738">MQKMGVKEIAIISSVPLSEPVSRNRLVPFCNLFIEKGLSVSLICPKSDPNSHAHPAGVNLIEVSIESDKPKSFFKRAIKEASDAATLLKVAKAQKADAYLPSMPSMFLAFLPPFYLPKKCSFIDIRDLTWEYLSDKSFLQRLSKNAFRFLFKRTINFYQLVAVTNSVEFAYVNAVRKGVKPTLLVSNGITKEQFDKLQTTLPANNDKLTVTYIGNVGIAQNLETLVGAAKQLPEVQFRIIGAGIELDKVSYMVRESKLSNVELTGRIPWDSVKDYYNSTDVLYAQLTSDFAGAMPSKLYEYLSTGKYIIYGGEGQAAEKLGEFNNNQVIPPNDANALVEAIKAVKECGEINKLSKQNRQQIEEHYIRENTARKLIDGVIDTIN</sequence>
<dbReference type="InterPro" id="IPR001296">
    <property type="entry name" value="Glyco_trans_1"/>
</dbReference>
<gene>
    <name evidence="2" type="ORF">CWE15_11430</name>
</gene>
<dbReference type="Pfam" id="PF00534">
    <property type="entry name" value="Glycos_transf_1"/>
    <property type="match status" value="1"/>
</dbReference>
<keyword evidence="3" id="KW-1185">Reference proteome</keyword>
<evidence type="ECO:0000259" key="1">
    <source>
        <dbReference type="Pfam" id="PF00534"/>
    </source>
</evidence>
<accession>A0A432WTN1</accession>
<name>A0A432WTN1_9GAMM</name>
<dbReference type="Gene3D" id="3.40.50.2000">
    <property type="entry name" value="Glycogen Phosphorylase B"/>
    <property type="match status" value="2"/>
</dbReference>
<dbReference type="GO" id="GO:0016757">
    <property type="term" value="F:glycosyltransferase activity"/>
    <property type="evidence" value="ECO:0007669"/>
    <property type="project" value="InterPro"/>
</dbReference>
<feature type="domain" description="Glycosyl transferase family 1" evidence="1">
    <location>
        <begin position="198"/>
        <end position="352"/>
    </location>
</feature>
<dbReference type="Proteomes" id="UP000286976">
    <property type="component" value="Unassembled WGS sequence"/>
</dbReference>
<protein>
    <recommendedName>
        <fullName evidence="1">Glycosyl transferase family 1 domain-containing protein</fullName>
    </recommendedName>
</protein>
<dbReference type="AlphaFoldDB" id="A0A432WTN1"/>
<organism evidence="2 3">
    <name type="scientific">Aliidiomarina taiwanensis</name>
    <dbReference type="NCBI Taxonomy" id="946228"/>
    <lineage>
        <taxon>Bacteria</taxon>
        <taxon>Pseudomonadati</taxon>
        <taxon>Pseudomonadota</taxon>
        <taxon>Gammaproteobacteria</taxon>
        <taxon>Alteromonadales</taxon>
        <taxon>Idiomarinaceae</taxon>
        <taxon>Aliidiomarina</taxon>
    </lineage>
</organism>
<proteinExistence type="predicted"/>
<dbReference type="SUPFAM" id="SSF53756">
    <property type="entry name" value="UDP-Glycosyltransferase/glycogen phosphorylase"/>
    <property type="match status" value="1"/>
</dbReference>
<dbReference type="GO" id="GO:1901135">
    <property type="term" value="P:carbohydrate derivative metabolic process"/>
    <property type="evidence" value="ECO:0007669"/>
    <property type="project" value="UniProtKB-ARBA"/>
</dbReference>
<dbReference type="EMBL" id="PIPQ01000013">
    <property type="protein sequence ID" value="RUO37114.1"/>
    <property type="molecule type" value="Genomic_DNA"/>
</dbReference>
<evidence type="ECO:0000313" key="2">
    <source>
        <dbReference type="EMBL" id="RUO37114.1"/>
    </source>
</evidence>
<comment type="caution">
    <text evidence="2">The sequence shown here is derived from an EMBL/GenBank/DDBJ whole genome shotgun (WGS) entry which is preliminary data.</text>
</comment>
<dbReference type="PANTHER" id="PTHR12526">
    <property type="entry name" value="GLYCOSYLTRANSFERASE"/>
    <property type="match status" value="1"/>
</dbReference>
<reference evidence="2 3" key="1">
    <citation type="journal article" date="2011" name="Front. Microbiol.">
        <title>Genomic signatures of strain selection and enhancement in Bacillus atrophaeus var. globigii, a historical biowarfare simulant.</title>
        <authorList>
            <person name="Gibbons H.S."/>
            <person name="Broomall S.M."/>
            <person name="McNew L.A."/>
            <person name="Daligault H."/>
            <person name="Chapman C."/>
            <person name="Bruce D."/>
            <person name="Karavis M."/>
            <person name="Krepps M."/>
            <person name="McGregor P.A."/>
            <person name="Hong C."/>
            <person name="Park K.H."/>
            <person name="Akmal A."/>
            <person name="Feldman A."/>
            <person name="Lin J.S."/>
            <person name="Chang W.E."/>
            <person name="Higgs B.W."/>
            <person name="Demirev P."/>
            <person name="Lindquist J."/>
            <person name="Liem A."/>
            <person name="Fochler E."/>
            <person name="Read T.D."/>
            <person name="Tapia R."/>
            <person name="Johnson S."/>
            <person name="Bishop-Lilly K.A."/>
            <person name="Detter C."/>
            <person name="Han C."/>
            <person name="Sozhamannan S."/>
            <person name="Rosenzweig C.N."/>
            <person name="Skowronski E.W."/>
        </authorList>
    </citation>
    <scope>NUCLEOTIDE SEQUENCE [LARGE SCALE GENOMIC DNA]</scope>
    <source>
        <strain evidence="2 3">AIT1</strain>
    </source>
</reference>
<evidence type="ECO:0000313" key="3">
    <source>
        <dbReference type="Proteomes" id="UP000286976"/>
    </source>
</evidence>